<dbReference type="InterPro" id="IPR055557">
    <property type="entry name" value="DUF7133"/>
</dbReference>
<keyword evidence="7" id="KW-1185">Reference proteome</keyword>
<keyword evidence="2 4" id="KW-0479">Metal-binding</keyword>
<organism evidence="6 7">
    <name type="scientific">Novipirellula artificiosorum</name>
    <dbReference type="NCBI Taxonomy" id="2528016"/>
    <lineage>
        <taxon>Bacteria</taxon>
        <taxon>Pseudomonadati</taxon>
        <taxon>Planctomycetota</taxon>
        <taxon>Planctomycetia</taxon>
        <taxon>Pirellulales</taxon>
        <taxon>Pirellulaceae</taxon>
        <taxon>Novipirellula</taxon>
    </lineage>
</organism>
<evidence type="ECO:0000313" key="7">
    <source>
        <dbReference type="Proteomes" id="UP000319143"/>
    </source>
</evidence>
<dbReference type="Gene3D" id="2.120.10.30">
    <property type="entry name" value="TolB, C-terminal domain"/>
    <property type="match status" value="1"/>
</dbReference>
<dbReference type="SUPFAM" id="SSF48371">
    <property type="entry name" value="ARM repeat"/>
    <property type="match status" value="1"/>
</dbReference>
<reference evidence="6 7" key="1">
    <citation type="submission" date="2019-02" db="EMBL/GenBank/DDBJ databases">
        <title>Deep-cultivation of Planctomycetes and their phenomic and genomic characterization uncovers novel biology.</title>
        <authorList>
            <person name="Wiegand S."/>
            <person name="Jogler M."/>
            <person name="Boedeker C."/>
            <person name="Pinto D."/>
            <person name="Vollmers J."/>
            <person name="Rivas-Marin E."/>
            <person name="Kohn T."/>
            <person name="Peeters S.H."/>
            <person name="Heuer A."/>
            <person name="Rast P."/>
            <person name="Oberbeckmann S."/>
            <person name="Bunk B."/>
            <person name="Jeske O."/>
            <person name="Meyerdierks A."/>
            <person name="Storesund J.E."/>
            <person name="Kallscheuer N."/>
            <person name="Luecker S."/>
            <person name="Lage O.M."/>
            <person name="Pohl T."/>
            <person name="Merkel B.J."/>
            <person name="Hornburger P."/>
            <person name="Mueller R.-W."/>
            <person name="Bruemmer F."/>
            <person name="Labrenz M."/>
            <person name="Spormann A.M."/>
            <person name="Op Den Camp H."/>
            <person name="Overmann J."/>
            <person name="Amann R."/>
            <person name="Jetten M.S.M."/>
            <person name="Mascher T."/>
            <person name="Medema M.H."/>
            <person name="Devos D.P."/>
            <person name="Kaster A.-K."/>
            <person name="Ovreas L."/>
            <person name="Rohde M."/>
            <person name="Galperin M.Y."/>
            <person name="Jogler C."/>
        </authorList>
    </citation>
    <scope>NUCLEOTIDE SEQUENCE [LARGE SCALE GENOMIC DNA]</scope>
    <source>
        <strain evidence="6 7">Poly41</strain>
    </source>
</reference>
<dbReference type="Proteomes" id="UP000319143">
    <property type="component" value="Unassembled WGS sequence"/>
</dbReference>
<dbReference type="GO" id="GO:0020037">
    <property type="term" value="F:heme binding"/>
    <property type="evidence" value="ECO:0007669"/>
    <property type="project" value="InterPro"/>
</dbReference>
<proteinExistence type="predicted"/>
<dbReference type="PROSITE" id="PS50176">
    <property type="entry name" value="ARM_REPEAT"/>
    <property type="match status" value="1"/>
</dbReference>
<feature type="domain" description="Cytochrome c" evidence="5">
    <location>
        <begin position="864"/>
        <end position="1001"/>
    </location>
</feature>
<protein>
    <submittedName>
        <fullName evidence="6">Cytochrome c</fullName>
    </submittedName>
</protein>
<evidence type="ECO:0000259" key="5">
    <source>
        <dbReference type="PROSITE" id="PS51007"/>
    </source>
</evidence>
<dbReference type="RefSeq" id="WP_146531300.1">
    <property type="nucleotide sequence ID" value="NZ_SJPV01000021.1"/>
</dbReference>
<dbReference type="EMBL" id="SJPV01000021">
    <property type="protein sequence ID" value="TWU30723.1"/>
    <property type="molecule type" value="Genomic_DNA"/>
</dbReference>
<dbReference type="SUPFAM" id="SSF46626">
    <property type="entry name" value="Cytochrome c"/>
    <property type="match status" value="1"/>
</dbReference>
<dbReference type="Pfam" id="PF13646">
    <property type="entry name" value="HEAT_2"/>
    <property type="match status" value="1"/>
</dbReference>
<dbReference type="InterPro" id="IPR016024">
    <property type="entry name" value="ARM-type_fold"/>
</dbReference>
<evidence type="ECO:0000313" key="6">
    <source>
        <dbReference type="EMBL" id="TWU30723.1"/>
    </source>
</evidence>
<dbReference type="GO" id="GO:0046872">
    <property type="term" value="F:metal ion binding"/>
    <property type="evidence" value="ECO:0007669"/>
    <property type="project" value="UniProtKB-KW"/>
</dbReference>
<evidence type="ECO:0000256" key="1">
    <source>
        <dbReference type="ARBA" id="ARBA00022617"/>
    </source>
</evidence>
<dbReference type="GO" id="GO:0009055">
    <property type="term" value="F:electron transfer activity"/>
    <property type="evidence" value="ECO:0007669"/>
    <property type="project" value="InterPro"/>
</dbReference>
<dbReference type="InterPro" id="IPR013428">
    <property type="entry name" value="Membrane-bound_put_N"/>
</dbReference>
<dbReference type="InterPro" id="IPR029475">
    <property type="entry name" value="DUF6807"/>
</dbReference>
<dbReference type="Gene3D" id="1.10.760.10">
    <property type="entry name" value="Cytochrome c-like domain"/>
    <property type="match status" value="1"/>
</dbReference>
<dbReference type="Pfam" id="PF14100">
    <property type="entry name" value="DUF6807"/>
    <property type="match status" value="1"/>
</dbReference>
<dbReference type="InterPro" id="IPR013427">
    <property type="entry name" value="Haem-bd_dom_put"/>
</dbReference>
<dbReference type="SUPFAM" id="SSF50952">
    <property type="entry name" value="Soluble quinoprotein glucose dehydrogenase"/>
    <property type="match status" value="1"/>
</dbReference>
<dbReference type="InterPro" id="IPR011042">
    <property type="entry name" value="6-blade_b-propeller_TolB-like"/>
</dbReference>
<keyword evidence="3 4" id="KW-0408">Iron</keyword>
<dbReference type="NCBIfam" id="TIGR02603">
    <property type="entry name" value="CxxCH_TIGR02603"/>
    <property type="match status" value="1"/>
</dbReference>
<comment type="caution">
    <text evidence="6">The sequence shown here is derived from an EMBL/GenBank/DDBJ whole genome shotgun (WGS) entry which is preliminary data.</text>
</comment>
<evidence type="ECO:0000256" key="2">
    <source>
        <dbReference type="ARBA" id="ARBA00022723"/>
    </source>
</evidence>
<evidence type="ECO:0000256" key="4">
    <source>
        <dbReference type="PROSITE-ProRule" id="PRU00433"/>
    </source>
</evidence>
<dbReference type="InterPro" id="IPR000225">
    <property type="entry name" value="Armadillo"/>
</dbReference>
<dbReference type="PROSITE" id="PS51007">
    <property type="entry name" value="CYTC"/>
    <property type="match status" value="1"/>
</dbReference>
<sequence>MFEFQSLRFARVIVRLCIFTIVCGMADLSAAQFNDPDADREALPTVPPGFEVSLFAREPLVRQPCSMAFDQQGRLFVGMGPQYRNPTPETPGDRVVIVSDADGDGVAESTKVFARGFNAVQGLAWHGNDLWVANAPDLTVVRDLDGDDEADEYVRIYTDLGNLEHGLHGLNWAPDGKLYMSKGNSKGLTQPGRIAPKPFRDLWGVKAPAGSPDFPKPKTYTKDDYRHAYHDPNDDWGLEGGILRCDDGGGNLEIVSRGFRNPWDITADSGFNWLGTDNDQTNGDRIFMPFFGAHFGWNHPWSAHWSTEPHAPSAPVSGPLFEGSGTGIVFGDSAKFPDEFRGVYFINDWLNKTTFVWRPGWDGALLRPRNGNWEPFVVGGQSLYRPTDLEVGPDGALWILGWSSGYGAEWNDGELTNEGRIYRVSATSTARSTQAIKSEPRTLNQFAVAELVERFKGPLPVWRIDAQDELVGRGVAILPELLAEVHGGQLTEMQETWALWTLGRLPVNEASIDQYFADLLSADSAANLNQQIQAIRILAKRTRETGTRVLPEVVDDFLKHSQPRLRFAAVQAISQARQTQALPGLLRLLADESDETVFYAAWQTLRELSSPGELRDLLRDASGGVRRAALLALLETHSLSKAQLLALTADSDPHTAAIARLWLDKMANGGEKAVVKGRPLNPTPEQGGAVDLARGDVALVRKIVAKSKNTYRLAPGGLVQGGQLYTDRNYKFRTLPAALQGLDLIQTANDDDRARGDGWLTFEAIVPLRVTVAVDQRHTILPAWILQQFRKTEGQIVSDDSTLELYTRDYPAGTIELGGNTDRKPKKAIANYVVLLEPIPLVQHTEPESLDKLREQALSLLGSADATRGEILFKHRGGAGCSKCHSLNASVNAFGPNLSSIGSRAAPKHIVESMIEPNKVITEGFNLLTVLTEDGQIYSGVLLEESGLSLAIGLNSGERVDIPKSLIEERKTSSVSAMPTMTALLNAQQIADISVYLMSQTSQTATTVSEKSHAPKRQDFSFDQKSDRLIISLDQQEIAEFVFDDPQILRPYFTRLRTVDGLQVTRNHPPIAGKDPVDHETMHPGIWLAFGDINGSDFWRNKGQIKHVHFVERPTVEKHRFVFSTESELLSGDQQTLGRLTCRFACEAQSNGWLLIWDATFLPLDQDLIFGDQEEMGFGVRVATPLSEKSGGIITSSSGLTTAKATWGQAAQWCDYSGKLENEPVGITLLAHPENFRESWWHNRDYGILVANPFGRAAMKQGEPSSIRVERDKPLRLVFGAMIHSGSDYNSKFAHEEFVNTVRELK</sequence>
<accession>A0A5C6D0R5</accession>
<dbReference type="PANTHER" id="PTHR33546:SF1">
    <property type="entry name" value="LARGE, MULTIFUNCTIONAL SECRETED PROTEIN"/>
    <property type="match status" value="1"/>
</dbReference>
<dbReference type="OrthoDB" id="9770043at2"/>
<dbReference type="InterPro" id="IPR011989">
    <property type="entry name" value="ARM-like"/>
</dbReference>
<dbReference type="InterPro" id="IPR011041">
    <property type="entry name" value="Quinoprot_gluc/sorb_DH_b-prop"/>
</dbReference>
<dbReference type="PANTHER" id="PTHR33546">
    <property type="entry name" value="LARGE, MULTIFUNCTIONAL SECRETED PROTEIN-RELATED"/>
    <property type="match status" value="1"/>
</dbReference>
<dbReference type="Gene3D" id="1.25.10.10">
    <property type="entry name" value="Leucine-rich Repeat Variant"/>
    <property type="match status" value="1"/>
</dbReference>
<dbReference type="InterPro" id="IPR036909">
    <property type="entry name" value="Cyt_c-like_dom_sf"/>
</dbReference>
<name>A0A5C6D0R5_9BACT</name>
<gene>
    <name evidence="6" type="ORF">Poly41_66280</name>
</gene>
<dbReference type="NCBIfam" id="TIGR02604">
    <property type="entry name" value="Piru_Ver_Nterm"/>
    <property type="match status" value="1"/>
</dbReference>
<evidence type="ECO:0000256" key="3">
    <source>
        <dbReference type="ARBA" id="ARBA00023004"/>
    </source>
</evidence>
<keyword evidence="1 4" id="KW-0349">Heme</keyword>
<dbReference type="Pfam" id="PF23500">
    <property type="entry name" value="DUF7133"/>
    <property type="match status" value="1"/>
</dbReference>
<dbReference type="InterPro" id="IPR009056">
    <property type="entry name" value="Cyt_c-like_dom"/>
</dbReference>